<proteinExistence type="predicted"/>
<comment type="caution">
    <text evidence="1">The sequence shown here is derived from an EMBL/GenBank/DDBJ whole genome shotgun (WGS) entry which is preliminary data.</text>
</comment>
<evidence type="ECO:0000313" key="1">
    <source>
        <dbReference type="EMBL" id="GGR34845.1"/>
    </source>
</evidence>
<reference evidence="1" key="1">
    <citation type="journal article" date="2014" name="Int. J. Syst. Evol. Microbiol.">
        <title>Complete genome sequence of Corynebacterium casei LMG S-19264T (=DSM 44701T), isolated from a smear-ripened cheese.</title>
        <authorList>
            <consortium name="US DOE Joint Genome Institute (JGI-PGF)"/>
            <person name="Walter F."/>
            <person name="Albersmeier A."/>
            <person name="Kalinowski J."/>
            <person name="Ruckert C."/>
        </authorList>
    </citation>
    <scope>NUCLEOTIDE SEQUENCE</scope>
    <source>
        <strain evidence="1">JCM 4346</strain>
    </source>
</reference>
<dbReference type="InterPro" id="IPR046300">
    <property type="entry name" value="DUF6415"/>
</dbReference>
<dbReference type="RefSeq" id="WP_189940784.1">
    <property type="nucleotide sequence ID" value="NZ_BMSX01000015.1"/>
</dbReference>
<dbReference type="Pfam" id="PF19979">
    <property type="entry name" value="DUF6415"/>
    <property type="match status" value="1"/>
</dbReference>
<name>A0A918FFK8_9ACTN</name>
<keyword evidence="2" id="KW-1185">Reference proteome</keyword>
<sequence length="132" mass="14596">MVAVTVDVAAALLSRRSVNDEGTLGTLLFSLRRSLAQEAIDEQMWEDLEAVLGEYALPAPPAVTVIAKRFRTATTTLVEIVPYLVRPYPVEEMRHLIYVSTEHPHPENARGHVNRFAMAILAVLDLMGDEGV</sequence>
<organism evidence="1 2">
    <name type="scientific">Streptomyces aurantiogriseus</name>
    <dbReference type="NCBI Taxonomy" id="66870"/>
    <lineage>
        <taxon>Bacteria</taxon>
        <taxon>Bacillati</taxon>
        <taxon>Actinomycetota</taxon>
        <taxon>Actinomycetes</taxon>
        <taxon>Kitasatosporales</taxon>
        <taxon>Streptomycetaceae</taxon>
        <taxon>Streptomyces</taxon>
    </lineage>
</organism>
<accession>A0A918FFK8</accession>
<dbReference type="EMBL" id="BMSX01000015">
    <property type="protein sequence ID" value="GGR34845.1"/>
    <property type="molecule type" value="Genomic_DNA"/>
</dbReference>
<evidence type="ECO:0000313" key="2">
    <source>
        <dbReference type="Proteomes" id="UP000658320"/>
    </source>
</evidence>
<dbReference type="AlphaFoldDB" id="A0A918FFK8"/>
<gene>
    <name evidence="1" type="ORF">GCM10010251_58840</name>
</gene>
<protein>
    <submittedName>
        <fullName evidence="1">Uncharacterized protein</fullName>
    </submittedName>
</protein>
<reference evidence="1" key="2">
    <citation type="submission" date="2020-09" db="EMBL/GenBank/DDBJ databases">
        <authorList>
            <person name="Sun Q."/>
            <person name="Ohkuma M."/>
        </authorList>
    </citation>
    <scope>NUCLEOTIDE SEQUENCE</scope>
    <source>
        <strain evidence="1">JCM 4346</strain>
    </source>
</reference>
<dbReference type="Proteomes" id="UP000658320">
    <property type="component" value="Unassembled WGS sequence"/>
</dbReference>